<dbReference type="Proteomes" id="UP000663866">
    <property type="component" value="Unassembled WGS sequence"/>
</dbReference>
<protein>
    <submittedName>
        <fullName evidence="1">Uncharacterized protein</fullName>
    </submittedName>
</protein>
<name>A0A819WB81_9BILA</name>
<sequence>MTSLRKVIVFSPFTAVYRAYCTTWGQGSEYKTTLQNIFIDQYVQENGVNFIYKDNELPDLRDRLHK</sequence>
<dbReference type="AlphaFoldDB" id="A0A819WB81"/>
<proteinExistence type="predicted"/>
<evidence type="ECO:0000313" key="1">
    <source>
        <dbReference type="EMBL" id="CAF4122413.1"/>
    </source>
</evidence>
<gene>
    <name evidence="1" type="ORF">OVN521_LOCUS22052</name>
</gene>
<evidence type="ECO:0000313" key="2">
    <source>
        <dbReference type="Proteomes" id="UP000663866"/>
    </source>
</evidence>
<comment type="caution">
    <text evidence="1">The sequence shown here is derived from an EMBL/GenBank/DDBJ whole genome shotgun (WGS) entry which is preliminary data.</text>
</comment>
<keyword evidence="2" id="KW-1185">Reference proteome</keyword>
<dbReference type="EMBL" id="CAJOBG010004699">
    <property type="protein sequence ID" value="CAF4122413.1"/>
    <property type="molecule type" value="Genomic_DNA"/>
</dbReference>
<accession>A0A819WB81</accession>
<organism evidence="1 2">
    <name type="scientific">Rotaria magnacalcarata</name>
    <dbReference type="NCBI Taxonomy" id="392030"/>
    <lineage>
        <taxon>Eukaryota</taxon>
        <taxon>Metazoa</taxon>
        <taxon>Spiralia</taxon>
        <taxon>Gnathifera</taxon>
        <taxon>Rotifera</taxon>
        <taxon>Eurotatoria</taxon>
        <taxon>Bdelloidea</taxon>
        <taxon>Philodinida</taxon>
        <taxon>Philodinidae</taxon>
        <taxon>Rotaria</taxon>
    </lineage>
</organism>
<reference evidence="1" key="1">
    <citation type="submission" date="2021-02" db="EMBL/GenBank/DDBJ databases">
        <authorList>
            <person name="Nowell W R."/>
        </authorList>
    </citation>
    <scope>NUCLEOTIDE SEQUENCE</scope>
</reference>